<sequence length="311" mass="36006">MDALILTCLFLFLLFFSIFLKEWYLYSSEKRKLIDHMYDVTGYRSYDVRKPETASERVLKRLLRYGDDYSALGQRLNFFSESHEVEDWLLKAGRPLDLTVARFQGVKIVLSLLGVIAGSVFFVLSLPFSQFGIILWPLVGYFLPILWLKRKARERQQQIRYDLPEFLDTVSVTLQAGVSLDHALREVIRFFSGPIREEFSRFNQEIDLGVPREKAYEHLLRRNDNPEFQMLIKSLIQGMRLGVPISVTFKVQAENMRRMRKELVKEKAAKASPKVTLITTLVVAPTAMLMIGGLMVLNILKDTEKFTGILK</sequence>
<evidence type="ECO:0000256" key="2">
    <source>
        <dbReference type="ARBA" id="ARBA00022475"/>
    </source>
</evidence>
<dbReference type="Pfam" id="PF00482">
    <property type="entry name" value="T2SSF"/>
    <property type="match status" value="1"/>
</dbReference>
<dbReference type="PANTHER" id="PTHR35007">
    <property type="entry name" value="INTEGRAL MEMBRANE PROTEIN-RELATED"/>
    <property type="match status" value="1"/>
</dbReference>
<reference evidence="8 9" key="1">
    <citation type="submission" date="2023-09" db="EMBL/GenBank/DDBJ databases">
        <title>Complete Genome and Methylome dissection of Bacillus brevis NEB573 original source of BbsI restriction endonuclease.</title>
        <authorList>
            <person name="Fomenkov A."/>
            <person name="Roberts R.D."/>
        </authorList>
    </citation>
    <scope>NUCLEOTIDE SEQUENCE [LARGE SCALE GENOMIC DNA]</scope>
    <source>
        <strain evidence="8 9">NEB573</strain>
    </source>
</reference>
<evidence type="ECO:0000256" key="3">
    <source>
        <dbReference type="ARBA" id="ARBA00022692"/>
    </source>
</evidence>
<feature type="transmembrane region" description="Helical" evidence="6">
    <location>
        <begin position="131"/>
        <end position="148"/>
    </location>
</feature>
<keyword evidence="3 6" id="KW-0812">Transmembrane</keyword>
<keyword evidence="4 6" id="KW-1133">Transmembrane helix</keyword>
<keyword evidence="5 6" id="KW-0472">Membrane</keyword>
<evidence type="ECO:0000259" key="7">
    <source>
        <dbReference type="Pfam" id="PF00482"/>
    </source>
</evidence>
<feature type="domain" description="Type II secretion system protein GspF" evidence="7">
    <location>
        <begin position="166"/>
        <end position="291"/>
    </location>
</feature>
<evidence type="ECO:0000256" key="4">
    <source>
        <dbReference type="ARBA" id="ARBA00022989"/>
    </source>
</evidence>
<dbReference type="EMBL" id="CP134050">
    <property type="protein sequence ID" value="WNC15536.1"/>
    <property type="molecule type" value="Genomic_DNA"/>
</dbReference>
<keyword evidence="9" id="KW-1185">Reference proteome</keyword>
<organism evidence="8 9">
    <name type="scientific">Brevibacillus brevis</name>
    <name type="common">Bacillus brevis</name>
    <dbReference type="NCBI Taxonomy" id="1393"/>
    <lineage>
        <taxon>Bacteria</taxon>
        <taxon>Bacillati</taxon>
        <taxon>Bacillota</taxon>
        <taxon>Bacilli</taxon>
        <taxon>Bacillales</taxon>
        <taxon>Paenibacillaceae</taxon>
        <taxon>Brevibacillus</taxon>
    </lineage>
</organism>
<dbReference type="RefSeq" id="WP_310769387.1">
    <property type="nucleotide sequence ID" value="NZ_CP134050.1"/>
</dbReference>
<keyword evidence="2" id="KW-1003">Cell membrane</keyword>
<feature type="transmembrane region" description="Helical" evidence="6">
    <location>
        <begin position="108"/>
        <end position="125"/>
    </location>
</feature>
<evidence type="ECO:0000256" key="6">
    <source>
        <dbReference type="SAM" id="Phobius"/>
    </source>
</evidence>
<evidence type="ECO:0000256" key="1">
    <source>
        <dbReference type="ARBA" id="ARBA00004651"/>
    </source>
</evidence>
<dbReference type="Proteomes" id="UP001256827">
    <property type="component" value="Chromosome"/>
</dbReference>
<proteinExistence type="predicted"/>
<feature type="transmembrane region" description="Helical" evidence="6">
    <location>
        <begin position="6"/>
        <end position="26"/>
    </location>
</feature>
<evidence type="ECO:0000313" key="8">
    <source>
        <dbReference type="EMBL" id="WNC15536.1"/>
    </source>
</evidence>
<dbReference type="PANTHER" id="PTHR35007:SF2">
    <property type="entry name" value="PILUS ASSEMBLE PROTEIN"/>
    <property type="match status" value="1"/>
</dbReference>
<evidence type="ECO:0000313" key="9">
    <source>
        <dbReference type="Proteomes" id="UP001256827"/>
    </source>
</evidence>
<gene>
    <name evidence="8" type="ORF">RGB73_04125</name>
</gene>
<evidence type="ECO:0000256" key="5">
    <source>
        <dbReference type="ARBA" id="ARBA00023136"/>
    </source>
</evidence>
<accession>A0ABY9T663</accession>
<feature type="transmembrane region" description="Helical" evidence="6">
    <location>
        <begin position="275"/>
        <end position="300"/>
    </location>
</feature>
<name>A0ABY9T663_BREBE</name>
<comment type="subcellular location">
    <subcellularLocation>
        <location evidence="1">Cell membrane</location>
        <topology evidence="1">Multi-pass membrane protein</topology>
    </subcellularLocation>
</comment>
<dbReference type="InterPro" id="IPR018076">
    <property type="entry name" value="T2SS_GspF_dom"/>
</dbReference>
<protein>
    <submittedName>
        <fullName evidence="8">Type II secretion system F family protein</fullName>
    </submittedName>
</protein>